<accession>A0A0P0ZB17</accession>
<dbReference type="InterPro" id="IPR006015">
    <property type="entry name" value="Universal_stress_UspA"/>
</dbReference>
<dbReference type="Pfam" id="PF00582">
    <property type="entry name" value="Usp"/>
    <property type="match status" value="2"/>
</dbReference>
<dbReference type="PANTHER" id="PTHR46268">
    <property type="entry name" value="STRESS RESPONSE PROTEIN NHAX"/>
    <property type="match status" value="1"/>
</dbReference>
<evidence type="ECO:0000313" key="3">
    <source>
        <dbReference type="EMBL" id="BAT31373.1"/>
    </source>
</evidence>
<sequence length="283" mass="31251">MAKILALIDGSQHYTESVVDNAEFVARQLSADVQLIHVIGRRDLGSAPADLSGNLDLGERDELLKELAEHDEQRAKLARKRGRLILSDSAGRLRENGIERVEEELVLGDLLEAIEVREPGCDLIVIGKRGDAADFAKLHLGSNVERIMRRAKAPVLIVARTFRPLHKVLVAYDGGQSILKALDFLRSSPLLKRTQIEVVKATNQASDPELDRVCEDLKGVGLNVRCRTLQGDVEEAIISECDREDIDLVVAGASGHSRLRAFFVGSVANEIVRKCKRPVLLFR</sequence>
<name>A0A0P0ZB17_9HYPH</name>
<dbReference type="CDD" id="cd00293">
    <property type="entry name" value="USP-like"/>
    <property type="match status" value="2"/>
</dbReference>
<dbReference type="SUPFAM" id="SSF52402">
    <property type="entry name" value="Adenine nucleotide alpha hydrolases-like"/>
    <property type="match status" value="2"/>
</dbReference>
<dbReference type="AlphaFoldDB" id="A0A0P0ZB17"/>
<reference evidence="3" key="1">
    <citation type="journal article" date="2015" name="Proc. Natl. Acad. Sci. U.S.A.">
        <title>Bacterial clade with the ribosomal RNA operon on a small plasmid rather than the chromosome.</title>
        <authorList>
            <person name="Anda M."/>
            <person name="Ohtsubo Y."/>
            <person name="Okubo T."/>
            <person name="Sugawara M."/>
            <person name="Nagata Y."/>
            <person name="Tsuda M."/>
            <person name="Minamisawa K."/>
            <person name="Mitsui H."/>
        </authorList>
    </citation>
    <scope>NUCLEOTIDE SEQUENCE</scope>
    <source>
        <strain evidence="3">DSM 15513</strain>
    </source>
</reference>
<dbReference type="EMBL" id="LC066397">
    <property type="protein sequence ID" value="BAT31373.1"/>
    <property type="molecule type" value="Genomic_DNA"/>
</dbReference>
<dbReference type="PANTHER" id="PTHR46268:SF6">
    <property type="entry name" value="UNIVERSAL STRESS PROTEIN UP12"/>
    <property type="match status" value="1"/>
</dbReference>
<dbReference type="InterPro" id="IPR006016">
    <property type="entry name" value="UspA"/>
</dbReference>
<comment type="similarity">
    <text evidence="1">Belongs to the universal stress protein A family.</text>
</comment>
<dbReference type="RefSeq" id="WP_007065922.1">
    <property type="nucleotide sequence ID" value="NZ_BBWO01000005.1"/>
</dbReference>
<feature type="domain" description="UspA" evidence="2">
    <location>
        <begin position="3"/>
        <end position="158"/>
    </location>
</feature>
<proteinExistence type="inferred from homology"/>
<feature type="domain" description="UspA" evidence="2">
    <location>
        <begin position="207"/>
        <end position="283"/>
    </location>
</feature>
<protein>
    <recommendedName>
        <fullName evidence="2">UspA domain-containing protein</fullName>
    </recommendedName>
</protein>
<evidence type="ECO:0000259" key="2">
    <source>
        <dbReference type="Pfam" id="PF00582"/>
    </source>
</evidence>
<dbReference type="OrthoDB" id="9804721at2"/>
<dbReference type="Gene3D" id="3.40.50.12370">
    <property type="match status" value="1"/>
</dbReference>
<dbReference type="PRINTS" id="PR01438">
    <property type="entry name" value="UNVRSLSTRESS"/>
</dbReference>
<organism evidence="3">
    <name type="scientific">Fulvimarina pelagi</name>
    <dbReference type="NCBI Taxonomy" id="217511"/>
    <lineage>
        <taxon>Bacteria</taxon>
        <taxon>Pseudomonadati</taxon>
        <taxon>Pseudomonadota</taxon>
        <taxon>Alphaproteobacteria</taxon>
        <taxon>Hyphomicrobiales</taxon>
        <taxon>Aurantimonadaceae</taxon>
        <taxon>Fulvimarina</taxon>
    </lineage>
</organism>
<evidence type="ECO:0000256" key="1">
    <source>
        <dbReference type="ARBA" id="ARBA00008791"/>
    </source>
</evidence>